<dbReference type="HOGENOM" id="CLU_2049163_0_0_1"/>
<dbReference type="OrthoDB" id="4060077at2759"/>
<evidence type="ECO:0000313" key="2">
    <source>
        <dbReference type="EMBL" id="ADJ41745.1"/>
    </source>
</evidence>
<dbReference type="EMBL" id="AE016820">
    <property type="protein sequence ID" value="ADJ41745.1"/>
    <property type="molecule type" value="Genomic_DNA"/>
</dbReference>
<evidence type="ECO:0000256" key="1">
    <source>
        <dbReference type="SAM" id="SignalP"/>
    </source>
</evidence>
<feature type="signal peptide" evidence="1">
    <location>
        <begin position="1"/>
        <end position="17"/>
    </location>
</feature>
<keyword evidence="3" id="KW-1185">Reference proteome</keyword>
<protein>
    <submittedName>
        <fullName evidence="2">AGR313W-Ap</fullName>
    </submittedName>
</protein>
<sequence length="120" mass="13698">MNAKIAFLLLAASLCYARPADPAVADSYLTEKLQPYMPDALALHSYAASHPTEFTENDRPEPNVEYYANSASWVKLDKTEFNSYIDRLKRKHHLAGENLELDDDKLFLRVEDTNLFDGLF</sequence>
<organism evidence="2 3">
    <name type="scientific">Eremothecium gossypii (strain ATCC 10895 / CBS 109.51 / FGSC 9923 / NRRL Y-1056)</name>
    <name type="common">Yeast</name>
    <name type="synonym">Ashbya gossypii</name>
    <dbReference type="NCBI Taxonomy" id="284811"/>
    <lineage>
        <taxon>Eukaryota</taxon>
        <taxon>Fungi</taxon>
        <taxon>Dikarya</taxon>
        <taxon>Ascomycota</taxon>
        <taxon>Saccharomycotina</taxon>
        <taxon>Saccharomycetes</taxon>
        <taxon>Saccharomycetales</taxon>
        <taxon>Saccharomycetaceae</taxon>
        <taxon>Eremothecium</taxon>
    </lineage>
</organism>
<evidence type="ECO:0000313" key="3">
    <source>
        <dbReference type="Proteomes" id="UP000000591"/>
    </source>
</evidence>
<dbReference type="KEGG" id="ago:AGOS_AGR313WA"/>
<dbReference type="Proteomes" id="UP000000591">
    <property type="component" value="Chromosome VII"/>
</dbReference>
<keyword evidence="1" id="KW-0732">Signal</keyword>
<reference evidence="2 3" key="1">
    <citation type="journal article" date="2004" name="Science">
        <title>The Ashbya gossypii genome as a tool for mapping the ancient Saccharomyces cerevisiae genome.</title>
        <authorList>
            <person name="Dietrich F.S."/>
            <person name="Voegeli S."/>
            <person name="Brachat S."/>
            <person name="Lerch A."/>
            <person name="Gates K."/>
            <person name="Steiner S."/>
            <person name="Mohr C."/>
            <person name="Pohlmann R."/>
            <person name="Luedi P."/>
            <person name="Choi S."/>
            <person name="Wing R.A."/>
            <person name="Flavier A."/>
            <person name="Gaffney T.D."/>
            <person name="Philippsen P."/>
        </authorList>
    </citation>
    <scope>NUCLEOTIDE SEQUENCE [LARGE SCALE GENOMIC DNA]</scope>
    <source>
        <strain evidence="3">ATCC 10895 / CBS 109.51 / FGSC 9923 / NRRL Y-1056</strain>
    </source>
</reference>
<reference evidence="3" key="2">
    <citation type="journal article" date="2013" name="G3 (Bethesda)">
        <title>Genomes of Ashbya fungi isolated from insects reveal four mating-type loci, numerous translocations, lack of transposons, and distinct gene duplications.</title>
        <authorList>
            <person name="Dietrich F.S."/>
            <person name="Voegeli S."/>
            <person name="Kuo S."/>
            <person name="Philippsen P."/>
        </authorList>
    </citation>
    <scope>GENOME REANNOTATION</scope>
    <source>
        <strain evidence="3">ATCC 10895 / CBS 109.51 / FGSC 9923 / NRRL Y-1056</strain>
    </source>
</reference>
<dbReference type="RefSeq" id="NP_001342238.1">
    <property type="nucleotide sequence ID" value="NM_001355364.1"/>
</dbReference>
<proteinExistence type="predicted"/>
<dbReference type="InParanoid" id="D8FGG8"/>
<name>D8FGG8_EREGS</name>
<accession>D8FGG8</accession>
<dbReference type="AlphaFoldDB" id="D8FGG8"/>
<feature type="chain" id="PRO_5003114174" evidence="1">
    <location>
        <begin position="18"/>
        <end position="120"/>
    </location>
</feature>
<gene>
    <name evidence="2" type="ORF">AGOS_AGR313WA</name>
</gene>
<dbReference type="OMA" id="HHLAGEN"/>
<dbReference type="GeneID" id="9487565"/>